<dbReference type="AlphaFoldDB" id="A0AAN9YTS7"/>
<organism evidence="1 2">
    <name type="scientific">Diatrype stigma</name>
    <dbReference type="NCBI Taxonomy" id="117547"/>
    <lineage>
        <taxon>Eukaryota</taxon>
        <taxon>Fungi</taxon>
        <taxon>Dikarya</taxon>
        <taxon>Ascomycota</taxon>
        <taxon>Pezizomycotina</taxon>
        <taxon>Sordariomycetes</taxon>
        <taxon>Xylariomycetidae</taxon>
        <taxon>Xylariales</taxon>
        <taxon>Diatrypaceae</taxon>
        <taxon>Diatrype</taxon>
    </lineage>
</organism>
<comment type="caution">
    <text evidence="1">The sequence shown here is derived from an EMBL/GenBank/DDBJ whole genome shotgun (WGS) entry which is preliminary data.</text>
</comment>
<evidence type="ECO:0000313" key="2">
    <source>
        <dbReference type="Proteomes" id="UP001320420"/>
    </source>
</evidence>
<dbReference type="Proteomes" id="UP001320420">
    <property type="component" value="Unassembled WGS sequence"/>
</dbReference>
<dbReference type="EMBL" id="JAKJXP020000026">
    <property type="protein sequence ID" value="KAK7753710.1"/>
    <property type="molecule type" value="Genomic_DNA"/>
</dbReference>
<proteinExistence type="predicted"/>
<accession>A0AAN9YTS7</accession>
<protein>
    <submittedName>
        <fullName evidence="1">Uncharacterized protein</fullName>
    </submittedName>
</protein>
<gene>
    <name evidence="1" type="ORF">SLS62_004333</name>
</gene>
<evidence type="ECO:0000313" key="1">
    <source>
        <dbReference type="EMBL" id="KAK7753710.1"/>
    </source>
</evidence>
<reference evidence="1 2" key="1">
    <citation type="submission" date="2024-02" db="EMBL/GenBank/DDBJ databases">
        <title>De novo assembly and annotation of 12 fungi associated with fruit tree decline syndrome in Ontario, Canada.</title>
        <authorList>
            <person name="Sulman M."/>
            <person name="Ellouze W."/>
            <person name="Ilyukhin E."/>
        </authorList>
    </citation>
    <scope>NUCLEOTIDE SEQUENCE [LARGE SCALE GENOMIC DNA]</scope>
    <source>
        <strain evidence="1 2">M11/M66-122</strain>
    </source>
</reference>
<keyword evidence="2" id="KW-1185">Reference proteome</keyword>
<name>A0AAN9YTS7_9PEZI</name>
<sequence>MSHRGHDLQTAITLLLAQHPLGRAVDNSLPVNLPMGATTRLLQQAPGLMLRSLLALRLSLLKYTSGPTLCSQVSGVQTETNDTVAMTRKERVMRTPIERYVLLDMQAGNEALGENGFRKNVSTEDETDVIAETAVDTRNLHELEEVEEAAVRADVTTVENYGRAMIEGGSVKARSSMAVQTRRDRDASVGI</sequence>